<protein>
    <submittedName>
        <fullName evidence="1">Uncharacterized protein</fullName>
    </submittedName>
</protein>
<dbReference type="Proteomes" id="UP000807504">
    <property type="component" value="Unassembled WGS sequence"/>
</dbReference>
<sequence length="72" mass="8480">MIARKDCSTVANWTKHPIPWSWQNGAFRNSPIETGRWVDMRNFLPPRPSLPPESHENLRYVTAQQQGRTKQY</sequence>
<name>A0A8T0F4I6_ARGBR</name>
<reference evidence="1" key="1">
    <citation type="journal article" date="2020" name="bioRxiv">
        <title>Chromosome-level reference genome of the European wasp spider Argiope bruennichi: a resource for studies on range expansion and evolutionary adaptation.</title>
        <authorList>
            <person name="Sheffer M.M."/>
            <person name="Hoppe A."/>
            <person name="Krehenwinkel H."/>
            <person name="Uhl G."/>
            <person name="Kuss A.W."/>
            <person name="Jensen L."/>
            <person name="Jensen C."/>
            <person name="Gillespie R.G."/>
            <person name="Hoff K.J."/>
            <person name="Prost S."/>
        </authorList>
    </citation>
    <scope>NUCLEOTIDE SEQUENCE</scope>
</reference>
<proteinExistence type="predicted"/>
<comment type="caution">
    <text evidence="1">The sequence shown here is derived from an EMBL/GenBank/DDBJ whole genome shotgun (WGS) entry which is preliminary data.</text>
</comment>
<dbReference type="EMBL" id="JABXBU010001863">
    <property type="protein sequence ID" value="KAF8783412.1"/>
    <property type="molecule type" value="Genomic_DNA"/>
</dbReference>
<keyword evidence="2" id="KW-1185">Reference proteome</keyword>
<reference evidence="1" key="2">
    <citation type="submission" date="2020-06" db="EMBL/GenBank/DDBJ databases">
        <authorList>
            <person name="Sheffer M."/>
        </authorList>
    </citation>
    <scope>NUCLEOTIDE SEQUENCE</scope>
</reference>
<dbReference type="AlphaFoldDB" id="A0A8T0F4I6"/>
<organism evidence="1 2">
    <name type="scientific">Argiope bruennichi</name>
    <name type="common">Wasp spider</name>
    <name type="synonym">Aranea bruennichi</name>
    <dbReference type="NCBI Taxonomy" id="94029"/>
    <lineage>
        <taxon>Eukaryota</taxon>
        <taxon>Metazoa</taxon>
        <taxon>Ecdysozoa</taxon>
        <taxon>Arthropoda</taxon>
        <taxon>Chelicerata</taxon>
        <taxon>Arachnida</taxon>
        <taxon>Araneae</taxon>
        <taxon>Araneomorphae</taxon>
        <taxon>Entelegynae</taxon>
        <taxon>Araneoidea</taxon>
        <taxon>Araneidae</taxon>
        <taxon>Argiope</taxon>
    </lineage>
</organism>
<gene>
    <name evidence="1" type="ORF">HNY73_013575</name>
</gene>
<evidence type="ECO:0000313" key="2">
    <source>
        <dbReference type="Proteomes" id="UP000807504"/>
    </source>
</evidence>
<evidence type="ECO:0000313" key="1">
    <source>
        <dbReference type="EMBL" id="KAF8783412.1"/>
    </source>
</evidence>
<accession>A0A8T0F4I6</accession>